<gene>
    <name evidence="1" type="ORF">DES41_107252</name>
</gene>
<sequence>MKSWIKRSLAGVFGAAVVVGSLSACGHRPHDGGWNASAEQMAERRAKMVARVAGKLDLDAAQKAKLEVLAGKLSEQRSALMAGAHPREQAQALVAGEKFDRAGAQALVDQKTDALKTKAPEIVTALGDFYDSLTPAQQQKVRDFMQRRSGWHRG</sequence>
<accession>A0A368XLD5</accession>
<name>A0A368XLD5_9BURK</name>
<organism evidence="1 2">
    <name type="scientific">Pseudorhodoferax soli</name>
    <dbReference type="NCBI Taxonomy" id="545864"/>
    <lineage>
        <taxon>Bacteria</taxon>
        <taxon>Pseudomonadati</taxon>
        <taxon>Pseudomonadota</taxon>
        <taxon>Betaproteobacteria</taxon>
        <taxon>Burkholderiales</taxon>
        <taxon>Comamonadaceae</taxon>
    </lineage>
</organism>
<dbReference type="EMBL" id="QPJK01000007">
    <property type="protein sequence ID" value="RCW68730.1"/>
    <property type="molecule type" value="Genomic_DNA"/>
</dbReference>
<dbReference type="PROSITE" id="PS51257">
    <property type="entry name" value="PROKAR_LIPOPROTEIN"/>
    <property type="match status" value="1"/>
</dbReference>
<dbReference type="AlphaFoldDB" id="A0A368XLD5"/>
<dbReference type="Pfam" id="PF07813">
    <property type="entry name" value="LTXXQ"/>
    <property type="match status" value="1"/>
</dbReference>
<dbReference type="GO" id="GO:0042597">
    <property type="term" value="C:periplasmic space"/>
    <property type="evidence" value="ECO:0007669"/>
    <property type="project" value="InterPro"/>
</dbReference>
<dbReference type="OrthoDB" id="8908552at2"/>
<evidence type="ECO:0000313" key="2">
    <source>
        <dbReference type="Proteomes" id="UP000252884"/>
    </source>
</evidence>
<protein>
    <submittedName>
        <fullName evidence="1">Spy/CpxP family protein refolding chaperone</fullName>
    </submittedName>
</protein>
<keyword evidence="2" id="KW-1185">Reference proteome</keyword>
<dbReference type="InterPro" id="IPR012899">
    <property type="entry name" value="LTXXQ"/>
</dbReference>
<evidence type="ECO:0000313" key="1">
    <source>
        <dbReference type="EMBL" id="RCW68730.1"/>
    </source>
</evidence>
<dbReference type="Gene3D" id="1.20.120.1490">
    <property type="match status" value="1"/>
</dbReference>
<reference evidence="1 2" key="1">
    <citation type="submission" date="2018-07" db="EMBL/GenBank/DDBJ databases">
        <title>Genomic Encyclopedia of Type Strains, Phase IV (KMG-IV): sequencing the most valuable type-strain genomes for metagenomic binning, comparative biology and taxonomic classification.</title>
        <authorList>
            <person name="Goeker M."/>
        </authorList>
    </citation>
    <scope>NUCLEOTIDE SEQUENCE [LARGE SCALE GENOMIC DNA]</scope>
    <source>
        <strain evidence="1 2">DSM 21634</strain>
    </source>
</reference>
<proteinExistence type="predicted"/>
<dbReference type="RefSeq" id="WP_114470254.1">
    <property type="nucleotide sequence ID" value="NZ_QPJK01000007.1"/>
</dbReference>
<dbReference type="Proteomes" id="UP000252884">
    <property type="component" value="Unassembled WGS sequence"/>
</dbReference>
<comment type="caution">
    <text evidence="1">The sequence shown here is derived from an EMBL/GenBank/DDBJ whole genome shotgun (WGS) entry which is preliminary data.</text>
</comment>